<evidence type="ECO:0000259" key="6">
    <source>
        <dbReference type="PROSITE" id="PS50850"/>
    </source>
</evidence>
<organism evidence="7 8">
    <name type="scientific">Mycobacterium kansasii</name>
    <dbReference type="NCBI Taxonomy" id="1768"/>
    <lineage>
        <taxon>Bacteria</taxon>
        <taxon>Bacillati</taxon>
        <taxon>Actinomycetota</taxon>
        <taxon>Actinomycetes</taxon>
        <taxon>Mycobacteriales</taxon>
        <taxon>Mycobacteriaceae</taxon>
        <taxon>Mycobacterium</taxon>
    </lineage>
</organism>
<gene>
    <name evidence="7" type="ORF">BZL30_0820</name>
</gene>
<feature type="domain" description="Major facilitator superfamily (MFS) profile" evidence="6">
    <location>
        <begin position="1"/>
        <end position="108"/>
    </location>
</feature>
<dbReference type="EMBL" id="MVBM01000001">
    <property type="protein sequence ID" value="OOK82878.1"/>
    <property type="molecule type" value="Genomic_DNA"/>
</dbReference>
<dbReference type="PANTHER" id="PTHR23527:SF1">
    <property type="entry name" value="BLL3282 PROTEIN"/>
    <property type="match status" value="1"/>
</dbReference>
<dbReference type="InterPro" id="IPR011701">
    <property type="entry name" value="MFS"/>
</dbReference>
<keyword evidence="4 5" id="KW-0472">Membrane</keyword>
<dbReference type="SUPFAM" id="SSF103473">
    <property type="entry name" value="MFS general substrate transporter"/>
    <property type="match status" value="1"/>
</dbReference>
<protein>
    <submittedName>
        <fullName evidence="7">Major Facilitator Superfamily protein</fullName>
    </submittedName>
</protein>
<evidence type="ECO:0000256" key="5">
    <source>
        <dbReference type="SAM" id="Phobius"/>
    </source>
</evidence>
<evidence type="ECO:0000256" key="1">
    <source>
        <dbReference type="ARBA" id="ARBA00004651"/>
    </source>
</evidence>
<dbReference type="InterPro" id="IPR052952">
    <property type="entry name" value="MFS-Transporter"/>
</dbReference>
<dbReference type="Gene3D" id="1.20.1250.20">
    <property type="entry name" value="MFS general substrate transporter like domains"/>
    <property type="match status" value="1"/>
</dbReference>
<evidence type="ECO:0000313" key="7">
    <source>
        <dbReference type="EMBL" id="OOK82878.1"/>
    </source>
</evidence>
<comment type="caution">
    <text evidence="7">The sequence shown here is derived from an EMBL/GenBank/DDBJ whole genome shotgun (WGS) entry which is preliminary data.</text>
</comment>
<keyword evidence="3 5" id="KW-1133">Transmembrane helix</keyword>
<dbReference type="AlphaFoldDB" id="A0A1V3XUV8"/>
<evidence type="ECO:0000256" key="4">
    <source>
        <dbReference type="ARBA" id="ARBA00023136"/>
    </source>
</evidence>
<name>A0A1V3XUV8_MYCKA</name>
<evidence type="ECO:0000313" key="8">
    <source>
        <dbReference type="Proteomes" id="UP000189229"/>
    </source>
</evidence>
<evidence type="ECO:0000256" key="3">
    <source>
        <dbReference type="ARBA" id="ARBA00022989"/>
    </source>
</evidence>
<proteinExistence type="predicted"/>
<dbReference type="InterPro" id="IPR020846">
    <property type="entry name" value="MFS_dom"/>
</dbReference>
<dbReference type="Proteomes" id="UP000189229">
    <property type="component" value="Unassembled WGS sequence"/>
</dbReference>
<dbReference type="InterPro" id="IPR036259">
    <property type="entry name" value="MFS_trans_sf"/>
</dbReference>
<feature type="transmembrane region" description="Helical" evidence="5">
    <location>
        <begin position="20"/>
        <end position="50"/>
    </location>
</feature>
<sequence length="108" mass="11539">MVVTLVAWGYVLDRVGERLVMTVGSALTAAAAYAAASVHSLTLMGVYLFLGGMAAASCNSAGGRLVSGWFPPHQRGLAMASARPLSRWESRWARWSYPSWPNKAPMPG</sequence>
<dbReference type="Pfam" id="PF07690">
    <property type="entry name" value="MFS_1"/>
    <property type="match status" value="1"/>
</dbReference>
<dbReference type="PANTHER" id="PTHR23527">
    <property type="entry name" value="BLL3282 PROTEIN"/>
    <property type="match status" value="1"/>
</dbReference>
<dbReference type="GO" id="GO:0005886">
    <property type="term" value="C:plasma membrane"/>
    <property type="evidence" value="ECO:0007669"/>
    <property type="project" value="UniProtKB-SubCell"/>
</dbReference>
<dbReference type="PROSITE" id="PS50850">
    <property type="entry name" value="MFS"/>
    <property type="match status" value="1"/>
</dbReference>
<reference evidence="7 8" key="1">
    <citation type="submission" date="2017-02" db="EMBL/GenBank/DDBJ databases">
        <title>Complete genome sequences of Mycobacterium kansasii strains isolated from rhesus macaques.</title>
        <authorList>
            <person name="Panda A."/>
            <person name="Nagaraj S."/>
            <person name="Zhao X."/>
            <person name="Tettelin H."/>
            <person name="Detolla L.J."/>
        </authorList>
    </citation>
    <scope>NUCLEOTIDE SEQUENCE [LARGE SCALE GENOMIC DNA]</scope>
    <source>
        <strain evidence="7 8">11-3813</strain>
    </source>
</reference>
<accession>A0A1V3XUV8</accession>
<dbReference type="GO" id="GO:0022857">
    <property type="term" value="F:transmembrane transporter activity"/>
    <property type="evidence" value="ECO:0007669"/>
    <property type="project" value="InterPro"/>
</dbReference>
<keyword evidence="2 5" id="KW-0812">Transmembrane</keyword>
<comment type="subcellular location">
    <subcellularLocation>
        <location evidence="1">Cell membrane</location>
        <topology evidence="1">Multi-pass membrane protein</topology>
    </subcellularLocation>
</comment>
<evidence type="ECO:0000256" key="2">
    <source>
        <dbReference type="ARBA" id="ARBA00022692"/>
    </source>
</evidence>